<evidence type="ECO:0000313" key="2">
    <source>
        <dbReference type="Proteomes" id="UP001516400"/>
    </source>
</evidence>
<name>A0ABD2MPZ6_9CUCU</name>
<accession>A0ABD2MPZ6</accession>
<feature type="non-terminal residue" evidence="1">
    <location>
        <position position="1"/>
    </location>
</feature>
<sequence length="66" mass="7577">RMYRISVAELGAQLNSEVFPYLSHIFILLSIISTFENEEEFLCYCNTTSSPDSVDTVGIINDHYRN</sequence>
<protein>
    <submittedName>
        <fullName evidence="1">Uncharacterized protein</fullName>
    </submittedName>
</protein>
<comment type="caution">
    <text evidence="1">The sequence shown here is derived from an EMBL/GenBank/DDBJ whole genome shotgun (WGS) entry which is preliminary data.</text>
</comment>
<dbReference type="Proteomes" id="UP001516400">
    <property type="component" value="Unassembled WGS sequence"/>
</dbReference>
<reference evidence="1 2" key="1">
    <citation type="journal article" date="2021" name="BMC Biol.">
        <title>Horizontally acquired antibacterial genes associated with adaptive radiation of ladybird beetles.</title>
        <authorList>
            <person name="Li H.S."/>
            <person name="Tang X.F."/>
            <person name="Huang Y.H."/>
            <person name="Xu Z.Y."/>
            <person name="Chen M.L."/>
            <person name="Du X.Y."/>
            <person name="Qiu B.Y."/>
            <person name="Chen P.T."/>
            <person name="Zhang W."/>
            <person name="Slipinski A."/>
            <person name="Escalona H.E."/>
            <person name="Waterhouse R.M."/>
            <person name="Zwick A."/>
            <person name="Pang H."/>
        </authorList>
    </citation>
    <scope>NUCLEOTIDE SEQUENCE [LARGE SCALE GENOMIC DNA]</scope>
    <source>
        <strain evidence="1">SYSU2018</strain>
    </source>
</reference>
<organism evidence="1 2">
    <name type="scientific">Cryptolaemus montrouzieri</name>
    <dbReference type="NCBI Taxonomy" id="559131"/>
    <lineage>
        <taxon>Eukaryota</taxon>
        <taxon>Metazoa</taxon>
        <taxon>Ecdysozoa</taxon>
        <taxon>Arthropoda</taxon>
        <taxon>Hexapoda</taxon>
        <taxon>Insecta</taxon>
        <taxon>Pterygota</taxon>
        <taxon>Neoptera</taxon>
        <taxon>Endopterygota</taxon>
        <taxon>Coleoptera</taxon>
        <taxon>Polyphaga</taxon>
        <taxon>Cucujiformia</taxon>
        <taxon>Coccinelloidea</taxon>
        <taxon>Coccinellidae</taxon>
        <taxon>Scymninae</taxon>
        <taxon>Scymnini</taxon>
        <taxon>Cryptolaemus</taxon>
    </lineage>
</organism>
<proteinExistence type="predicted"/>
<gene>
    <name evidence="1" type="ORF">HHI36_007584</name>
</gene>
<dbReference type="AlphaFoldDB" id="A0ABD2MPZ6"/>
<dbReference type="EMBL" id="JABFTP020000021">
    <property type="protein sequence ID" value="KAL3268473.1"/>
    <property type="molecule type" value="Genomic_DNA"/>
</dbReference>
<keyword evidence="2" id="KW-1185">Reference proteome</keyword>
<evidence type="ECO:0000313" key="1">
    <source>
        <dbReference type="EMBL" id="KAL3268473.1"/>
    </source>
</evidence>